<evidence type="ECO:0000256" key="1">
    <source>
        <dbReference type="SAM" id="MobiDB-lite"/>
    </source>
</evidence>
<feature type="compositionally biased region" description="Low complexity" evidence="1">
    <location>
        <begin position="66"/>
        <end position="75"/>
    </location>
</feature>
<organism evidence="3 4">
    <name type="scientific">Methylobacterium thuringiense</name>
    <dbReference type="NCBI Taxonomy" id="1003091"/>
    <lineage>
        <taxon>Bacteria</taxon>
        <taxon>Pseudomonadati</taxon>
        <taxon>Pseudomonadota</taxon>
        <taxon>Alphaproteobacteria</taxon>
        <taxon>Hyphomicrobiales</taxon>
        <taxon>Methylobacteriaceae</taxon>
        <taxon>Methylobacterium</taxon>
    </lineage>
</organism>
<protein>
    <submittedName>
        <fullName evidence="3">Uncharacterized protein</fullName>
    </submittedName>
</protein>
<name>A0ABQ4TML6_9HYPH</name>
<comment type="caution">
    <text evidence="3">The sequence shown here is derived from an EMBL/GenBank/DDBJ whole genome shotgun (WGS) entry which is preliminary data.</text>
</comment>
<feature type="region of interest" description="Disordered" evidence="1">
    <location>
        <begin position="18"/>
        <end position="95"/>
    </location>
</feature>
<gene>
    <name evidence="3" type="ORF">EKPJFOCH_2344</name>
</gene>
<dbReference type="EMBL" id="BPRA01000010">
    <property type="protein sequence ID" value="GJE55847.1"/>
    <property type="molecule type" value="Genomic_DNA"/>
</dbReference>
<proteinExistence type="predicted"/>
<feature type="chain" id="PRO_5045709551" evidence="2">
    <location>
        <begin position="21"/>
        <end position="95"/>
    </location>
</feature>
<keyword evidence="2" id="KW-0732">Signal</keyword>
<keyword evidence="4" id="KW-1185">Reference proteome</keyword>
<dbReference type="RefSeq" id="WP_147818330.1">
    <property type="nucleotide sequence ID" value="NZ_BPRA01000010.1"/>
</dbReference>
<dbReference type="Proteomes" id="UP001055101">
    <property type="component" value="Unassembled WGS sequence"/>
</dbReference>
<feature type="compositionally biased region" description="Low complexity" evidence="1">
    <location>
        <begin position="18"/>
        <end position="38"/>
    </location>
</feature>
<accession>A0ABQ4TML6</accession>
<reference evidence="3" key="1">
    <citation type="journal article" date="2021" name="Front. Microbiol.">
        <title>Comprehensive Comparative Genomics and Phenotyping of Methylobacterium Species.</title>
        <authorList>
            <person name="Alessa O."/>
            <person name="Ogura Y."/>
            <person name="Fujitani Y."/>
            <person name="Takami H."/>
            <person name="Hayashi T."/>
            <person name="Sahin N."/>
            <person name="Tani A."/>
        </authorList>
    </citation>
    <scope>NUCLEOTIDE SEQUENCE</scope>
    <source>
        <strain evidence="3">DSM 23674</strain>
    </source>
</reference>
<evidence type="ECO:0000313" key="4">
    <source>
        <dbReference type="Proteomes" id="UP001055101"/>
    </source>
</evidence>
<feature type="compositionally biased region" description="Gly residues" evidence="1">
    <location>
        <begin position="84"/>
        <end position="95"/>
    </location>
</feature>
<sequence>MTRFTLALAGAMALASPALAQTAAAPAAPTGAPATTGAVIGGQNNTGGGTDVTVPRGATGADTYQSNSAAAGNASQPERAVPQGSGGAGGSGNAN</sequence>
<reference evidence="3" key="2">
    <citation type="submission" date="2021-08" db="EMBL/GenBank/DDBJ databases">
        <authorList>
            <person name="Tani A."/>
            <person name="Ola A."/>
            <person name="Ogura Y."/>
            <person name="Katsura K."/>
            <person name="Hayashi T."/>
        </authorList>
    </citation>
    <scope>NUCLEOTIDE SEQUENCE</scope>
    <source>
        <strain evidence="3">DSM 23674</strain>
    </source>
</reference>
<feature type="signal peptide" evidence="2">
    <location>
        <begin position="1"/>
        <end position="20"/>
    </location>
</feature>
<evidence type="ECO:0000256" key="2">
    <source>
        <dbReference type="SAM" id="SignalP"/>
    </source>
</evidence>
<evidence type="ECO:0000313" key="3">
    <source>
        <dbReference type="EMBL" id="GJE55847.1"/>
    </source>
</evidence>